<sequence length="364" mass="39982">MTIKEIISHLEDFAPQSLQEGFDNSGMQTGDVNQNATGALITLDVTPEVVNESIKKNCNLIISHHPVTISGVKSLTGKNLSEQVFIKAIKNSIAIYTAHTNIDNVKNGVSGILANKLGLINHKILSPKQNALVKLVVFVPKEAAGEVRNAIFEAGAGQIGNYNSCSFNMAGDGTFRGDESTNPYVGKKGELHTESEIRVETILPATLQSRVLNALIKAHPYEEPAFDFYPLNNSWTEAGLGIVGEYQQPLSKTEFLSKLKEVTNASCIRYTECMHEKVQKVAVCGGSGSSFLRNAIALGAQAFVTGDFKYHQFFDAENRIMIADVGHYESEQFTKELFFEILTKKIPNFAVRLSEVNSNPIKYF</sequence>
<evidence type="ECO:0000256" key="2">
    <source>
        <dbReference type="ARBA" id="ARBA00011643"/>
    </source>
</evidence>
<dbReference type="InterPro" id="IPR015867">
    <property type="entry name" value="N-reg_PII/ATP_PRibTrfase_C"/>
</dbReference>
<evidence type="ECO:0000313" key="7">
    <source>
        <dbReference type="EMBL" id="TCO09631.1"/>
    </source>
</evidence>
<dbReference type="AlphaFoldDB" id="A0A4V2RWR1"/>
<name>A0A4V2RWR1_9BACT</name>
<dbReference type="InterPro" id="IPR002678">
    <property type="entry name" value="DUF34/NIF3"/>
</dbReference>
<organism evidence="7 8">
    <name type="scientific">Natronoflexus pectinivorans</name>
    <dbReference type="NCBI Taxonomy" id="682526"/>
    <lineage>
        <taxon>Bacteria</taxon>
        <taxon>Pseudomonadati</taxon>
        <taxon>Bacteroidota</taxon>
        <taxon>Bacteroidia</taxon>
        <taxon>Marinilabiliales</taxon>
        <taxon>Marinilabiliaceae</taxon>
        <taxon>Natronoflexus</taxon>
    </lineage>
</organism>
<feature type="binding site" evidence="6">
    <location>
        <position position="65"/>
    </location>
    <ligand>
        <name>a divalent metal cation</name>
        <dbReference type="ChEBI" id="CHEBI:60240"/>
        <label>1</label>
    </ligand>
</feature>
<dbReference type="GO" id="GO:0005737">
    <property type="term" value="C:cytoplasm"/>
    <property type="evidence" value="ECO:0007669"/>
    <property type="project" value="TreeGrafter"/>
</dbReference>
<dbReference type="Gene3D" id="3.30.70.120">
    <property type="match status" value="1"/>
</dbReference>
<dbReference type="FunFam" id="3.30.70.120:FF:000006">
    <property type="entry name" value="GTP cyclohydrolase 1 type 2 homolog"/>
    <property type="match status" value="1"/>
</dbReference>
<comment type="subunit">
    <text evidence="2">Homohexamer.</text>
</comment>
<dbReference type="Pfam" id="PF01784">
    <property type="entry name" value="DUF34_NIF3"/>
    <property type="match status" value="1"/>
</dbReference>
<accession>A0A4V2RWR1</accession>
<dbReference type="SUPFAM" id="SSF102705">
    <property type="entry name" value="NIF3 (NGG1p interacting factor 3)-like"/>
    <property type="match status" value="1"/>
</dbReference>
<feature type="binding site" evidence="6">
    <location>
        <position position="103"/>
    </location>
    <ligand>
        <name>a divalent metal cation</name>
        <dbReference type="ChEBI" id="CHEBI:60240"/>
        <label>1</label>
    </ligand>
</feature>
<reference evidence="7 8" key="1">
    <citation type="submission" date="2019-03" db="EMBL/GenBank/DDBJ databases">
        <title>Genomic Encyclopedia of Type Strains, Phase IV (KMG-IV): sequencing the most valuable type-strain genomes for metagenomic binning, comparative biology and taxonomic classification.</title>
        <authorList>
            <person name="Goeker M."/>
        </authorList>
    </citation>
    <scope>NUCLEOTIDE SEQUENCE [LARGE SCALE GENOMIC DNA]</scope>
    <source>
        <strain evidence="7 8">DSM 24179</strain>
    </source>
</reference>
<dbReference type="PIRSF" id="PIRSF037489">
    <property type="entry name" value="UCP037489_NIF3_YqfO"/>
    <property type="match status" value="1"/>
</dbReference>
<dbReference type="Gene3D" id="3.40.1390.30">
    <property type="entry name" value="NIF3 (NGG1p interacting factor 3)-like"/>
    <property type="match status" value="1"/>
</dbReference>
<dbReference type="PANTHER" id="PTHR13799">
    <property type="entry name" value="NGG1 INTERACTING FACTOR 3"/>
    <property type="match status" value="1"/>
</dbReference>
<feature type="binding site" evidence="6">
    <location>
        <position position="327"/>
    </location>
    <ligand>
        <name>a divalent metal cation</name>
        <dbReference type="ChEBI" id="CHEBI:60240"/>
        <label>1</label>
    </ligand>
</feature>
<evidence type="ECO:0000256" key="3">
    <source>
        <dbReference type="ARBA" id="ARBA00022112"/>
    </source>
</evidence>
<evidence type="ECO:0000313" key="8">
    <source>
        <dbReference type="Proteomes" id="UP000295221"/>
    </source>
</evidence>
<feature type="binding site" evidence="6">
    <location>
        <position position="331"/>
    </location>
    <ligand>
        <name>a divalent metal cation</name>
        <dbReference type="ChEBI" id="CHEBI:60240"/>
        <label>1</label>
    </ligand>
</feature>
<dbReference type="FunFam" id="3.40.1390.30:FF:000001">
    <property type="entry name" value="GTP cyclohydrolase 1 type 2"/>
    <property type="match status" value="1"/>
</dbReference>
<comment type="similarity">
    <text evidence="1 5">Belongs to the GTP cyclohydrolase I type 2/NIF3 family.</text>
</comment>
<proteinExistence type="inferred from homology"/>
<keyword evidence="8" id="KW-1185">Reference proteome</keyword>
<evidence type="ECO:0000256" key="5">
    <source>
        <dbReference type="PIRNR" id="PIRNR037489"/>
    </source>
</evidence>
<dbReference type="NCBIfam" id="TIGR00486">
    <property type="entry name" value="YbgI_SA1388"/>
    <property type="match status" value="1"/>
</dbReference>
<dbReference type="InterPro" id="IPR036069">
    <property type="entry name" value="DUF34/NIF3_sf"/>
</dbReference>
<dbReference type="GO" id="GO:0046872">
    <property type="term" value="F:metal ion binding"/>
    <property type="evidence" value="ECO:0007669"/>
    <property type="project" value="UniProtKB-UniRule"/>
</dbReference>
<dbReference type="RefSeq" id="WP_132432325.1">
    <property type="nucleotide sequence ID" value="NZ_SLWK01000002.1"/>
</dbReference>
<comment type="caution">
    <text evidence="7">The sequence shown here is derived from an EMBL/GenBank/DDBJ whole genome shotgun (WGS) entry which is preliminary data.</text>
</comment>
<feature type="binding site" evidence="6">
    <location>
        <position position="64"/>
    </location>
    <ligand>
        <name>a divalent metal cation</name>
        <dbReference type="ChEBI" id="CHEBI:60240"/>
        <label>2</label>
    </ligand>
</feature>
<evidence type="ECO:0000256" key="6">
    <source>
        <dbReference type="PIRSR" id="PIRSR602678-1"/>
    </source>
</evidence>
<dbReference type="PANTHER" id="PTHR13799:SF14">
    <property type="entry name" value="GTP CYCLOHYDROLASE 1 TYPE 2 HOMOLOG"/>
    <property type="match status" value="1"/>
</dbReference>
<keyword evidence="4 5" id="KW-0479">Metal-binding</keyword>
<dbReference type="OrthoDB" id="9792792at2"/>
<evidence type="ECO:0000256" key="1">
    <source>
        <dbReference type="ARBA" id="ARBA00006964"/>
    </source>
</evidence>
<protein>
    <recommendedName>
        <fullName evidence="3 5">GTP cyclohydrolase 1 type 2 homolog</fullName>
    </recommendedName>
</protein>
<evidence type="ECO:0000256" key="4">
    <source>
        <dbReference type="ARBA" id="ARBA00022723"/>
    </source>
</evidence>
<dbReference type="EMBL" id="SLWK01000002">
    <property type="protein sequence ID" value="TCO09631.1"/>
    <property type="molecule type" value="Genomic_DNA"/>
</dbReference>
<dbReference type="Proteomes" id="UP000295221">
    <property type="component" value="Unassembled WGS sequence"/>
</dbReference>
<dbReference type="InterPro" id="IPR017221">
    <property type="entry name" value="DUF34/NIF3_bac"/>
</dbReference>
<gene>
    <name evidence="7" type="ORF">EV194_10251</name>
</gene>